<gene>
    <name evidence="9" type="ORF">CXG81DRAFT_9216</name>
</gene>
<dbReference type="InterPro" id="IPR043138">
    <property type="entry name" value="GGT_lsub"/>
</dbReference>
<evidence type="ECO:0000256" key="4">
    <source>
        <dbReference type="ARBA" id="ARBA00009381"/>
    </source>
</evidence>
<evidence type="ECO:0000256" key="5">
    <source>
        <dbReference type="ARBA" id="ARBA00047417"/>
    </source>
</evidence>
<name>A0A4P9XDT9_9FUNG</name>
<proteinExistence type="inferred from homology"/>
<feature type="binding site" evidence="7">
    <location>
        <position position="75"/>
    </location>
    <ligand>
        <name>L-glutamate</name>
        <dbReference type="ChEBI" id="CHEBI:29985"/>
    </ligand>
</feature>
<dbReference type="SUPFAM" id="SSF56235">
    <property type="entry name" value="N-terminal nucleophile aminohydrolases (Ntn hydrolases)"/>
    <property type="match status" value="1"/>
</dbReference>
<dbReference type="InterPro" id="IPR029055">
    <property type="entry name" value="Ntn_hydrolases_N"/>
</dbReference>
<dbReference type="Proteomes" id="UP000274922">
    <property type="component" value="Unassembled WGS sequence"/>
</dbReference>
<keyword evidence="10" id="KW-1185">Reference proteome</keyword>
<comment type="catalytic activity">
    <reaction evidence="1">
        <text>an S-substituted glutathione + H2O = an S-substituted L-cysteinylglycine + L-glutamate</text>
        <dbReference type="Rhea" id="RHEA:59468"/>
        <dbReference type="ChEBI" id="CHEBI:15377"/>
        <dbReference type="ChEBI" id="CHEBI:29985"/>
        <dbReference type="ChEBI" id="CHEBI:90779"/>
        <dbReference type="ChEBI" id="CHEBI:143103"/>
        <dbReference type="EC" id="3.4.19.13"/>
    </reaction>
</comment>
<feature type="binding site" evidence="7">
    <location>
        <position position="440"/>
    </location>
    <ligand>
        <name>L-glutamate</name>
        <dbReference type="ChEBI" id="CHEBI:29985"/>
    </ligand>
</feature>
<evidence type="ECO:0008006" key="11">
    <source>
        <dbReference type="Google" id="ProtNLM"/>
    </source>
</evidence>
<feature type="active site" description="Nucleophile" evidence="6">
    <location>
        <position position="346"/>
    </location>
</feature>
<feature type="binding site" evidence="7">
    <location>
        <begin position="416"/>
        <end position="417"/>
    </location>
    <ligand>
        <name>L-glutamate</name>
        <dbReference type="ChEBI" id="CHEBI:29985"/>
    </ligand>
</feature>
<feature type="binding site" evidence="7">
    <location>
        <begin position="364"/>
        <end position="366"/>
    </location>
    <ligand>
        <name>L-glutamate</name>
        <dbReference type="ChEBI" id="CHEBI:29985"/>
    </ligand>
</feature>
<feature type="region of interest" description="Disordered" evidence="8">
    <location>
        <begin position="410"/>
        <end position="430"/>
    </location>
</feature>
<evidence type="ECO:0000256" key="2">
    <source>
        <dbReference type="ARBA" id="ARBA00001089"/>
    </source>
</evidence>
<dbReference type="InterPro" id="IPR000101">
    <property type="entry name" value="GGT_peptidase"/>
</dbReference>
<dbReference type="GO" id="GO:0103068">
    <property type="term" value="F:leukotriene C4 gamma-glutamyl transferase activity"/>
    <property type="evidence" value="ECO:0007669"/>
    <property type="project" value="UniProtKB-EC"/>
</dbReference>
<dbReference type="PANTHER" id="PTHR11686">
    <property type="entry name" value="GAMMA GLUTAMYL TRANSPEPTIDASE"/>
    <property type="match status" value="1"/>
</dbReference>
<dbReference type="Gene3D" id="1.10.246.130">
    <property type="match status" value="1"/>
</dbReference>
<dbReference type="GO" id="GO:0005886">
    <property type="term" value="C:plasma membrane"/>
    <property type="evidence" value="ECO:0007669"/>
    <property type="project" value="TreeGrafter"/>
</dbReference>
<dbReference type="OrthoDB" id="1081007at2759"/>
<dbReference type="PRINTS" id="PR01210">
    <property type="entry name" value="GGTRANSPTASE"/>
</dbReference>
<dbReference type="InterPro" id="IPR043137">
    <property type="entry name" value="GGT_ssub_C"/>
</dbReference>
<evidence type="ECO:0000256" key="6">
    <source>
        <dbReference type="PIRSR" id="PIRSR600101-1"/>
    </source>
</evidence>
<feature type="compositionally biased region" description="Polar residues" evidence="8">
    <location>
        <begin position="415"/>
        <end position="429"/>
    </location>
</feature>
<feature type="binding site" evidence="7">
    <location>
        <position position="388"/>
    </location>
    <ligand>
        <name>L-glutamate</name>
        <dbReference type="ChEBI" id="CHEBI:29985"/>
    </ligand>
</feature>
<organism evidence="9 10">
    <name type="scientific">Caulochytrium protostelioides</name>
    <dbReference type="NCBI Taxonomy" id="1555241"/>
    <lineage>
        <taxon>Eukaryota</taxon>
        <taxon>Fungi</taxon>
        <taxon>Fungi incertae sedis</taxon>
        <taxon>Chytridiomycota</taxon>
        <taxon>Chytridiomycota incertae sedis</taxon>
        <taxon>Chytridiomycetes</taxon>
        <taxon>Caulochytriales</taxon>
        <taxon>Caulochytriaceae</taxon>
        <taxon>Caulochytrium</taxon>
    </lineage>
</organism>
<dbReference type="AlphaFoldDB" id="A0A4P9XDT9"/>
<accession>A0A4P9XDT9</accession>
<dbReference type="PANTHER" id="PTHR11686:SF9">
    <property type="entry name" value="RE13973P"/>
    <property type="match status" value="1"/>
</dbReference>
<comment type="similarity">
    <text evidence="4">Belongs to the gamma-glutamyltransferase family.</text>
</comment>
<dbReference type="GO" id="GO:0036374">
    <property type="term" value="F:glutathione hydrolase activity"/>
    <property type="evidence" value="ECO:0007669"/>
    <property type="project" value="UniProtKB-EC"/>
</dbReference>
<sequence>MDPDDTTVVYADHGAVSSENPLCSEAGRDVLADGGSAVDAAIAAALCSGVVNMYSSGIGGGGFMLDASTFTVDFRETAPAASHPDMYRANPVHAQVGGLAVGVPGELRGFETAHRRWGRLPWARLFAPAIRLARDGFAVSPHLAARCTLLPQLILGDPAFRAVFAPNGTLPRPGSWIRRTQYADTLAALAADGADAFYTGRIADALVRRVQATGGILTHDDLAQYAATVRPALSGEFRGRHVAVPDLPTSGPVLLSVLRLLDTYTDGEDAIVDAHRMIEAFKFGFAERGYYGDPMDPVYTNITSLRDSFLSTAHRDWARARLTDGTTHANASYYGAGFEDRADHGTMHVAVVDADGMAVSMTCTINLLFGAQLMDPETGIILNDEQDDFSIPGVPNAFQLEPSPYNFVRPGKRPLSSSKRPPNAPSTGGTVEYVSGGSGGSHIVTAVAQVLTDLWSAMTAPRLHHQLVPNAVQAESRLTAALQAGLEARAHAVLRLPANLTFTGVESIYRHRNGSLEAVSDPRKGGIAAGYSLPPVTVLPRAP</sequence>
<protein>
    <recommendedName>
        <fullName evidence="11">Gamma-glutamyltranspeptidase</fullName>
    </recommendedName>
</protein>
<comment type="catalytic activity">
    <reaction evidence="5">
        <text>an N-terminal (5-L-glutamyl)-[peptide] + an alpha-amino acid = 5-L-glutamyl amino acid + an N-terminal L-alpha-aminoacyl-[peptide]</text>
        <dbReference type="Rhea" id="RHEA:23904"/>
        <dbReference type="Rhea" id="RHEA-COMP:9780"/>
        <dbReference type="Rhea" id="RHEA-COMP:9795"/>
        <dbReference type="ChEBI" id="CHEBI:77644"/>
        <dbReference type="ChEBI" id="CHEBI:78597"/>
        <dbReference type="ChEBI" id="CHEBI:78599"/>
        <dbReference type="ChEBI" id="CHEBI:78608"/>
        <dbReference type="EC" id="2.3.2.2"/>
    </reaction>
</comment>
<evidence type="ECO:0000256" key="3">
    <source>
        <dbReference type="ARBA" id="ARBA00005115"/>
    </source>
</evidence>
<reference evidence="10" key="1">
    <citation type="journal article" date="2018" name="Nat. Microbiol.">
        <title>Leveraging single-cell genomics to expand the fungal tree of life.</title>
        <authorList>
            <person name="Ahrendt S.R."/>
            <person name="Quandt C.A."/>
            <person name="Ciobanu D."/>
            <person name="Clum A."/>
            <person name="Salamov A."/>
            <person name="Andreopoulos B."/>
            <person name="Cheng J.F."/>
            <person name="Woyke T."/>
            <person name="Pelin A."/>
            <person name="Henrissat B."/>
            <person name="Reynolds N.K."/>
            <person name="Benny G.L."/>
            <person name="Smith M.E."/>
            <person name="James T.Y."/>
            <person name="Grigoriev I.V."/>
        </authorList>
    </citation>
    <scope>NUCLEOTIDE SEQUENCE [LARGE SCALE GENOMIC DNA]</scope>
    <source>
        <strain evidence="10">ATCC 52028</strain>
    </source>
</reference>
<evidence type="ECO:0000256" key="7">
    <source>
        <dbReference type="PIRSR" id="PIRSR600101-2"/>
    </source>
</evidence>
<comment type="pathway">
    <text evidence="3">Sulfur metabolism; glutathione metabolism.</text>
</comment>
<dbReference type="Gene3D" id="3.60.20.40">
    <property type="match status" value="1"/>
</dbReference>
<comment type="catalytic activity">
    <reaction evidence="2">
        <text>glutathione + H2O = L-cysteinylglycine + L-glutamate</text>
        <dbReference type="Rhea" id="RHEA:28807"/>
        <dbReference type="ChEBI" id="CHEBI:15377"/>
        <dbReference type="ChEBI" id="CHEBI:29985"/>
        <dbReference type="ChEBI" id="CHEBI:57925"/>
        <dbReference type="ChEBI" id="CHEBI:61694"/>
        <dbReference type="EC" id="3.4.19.13"/>
    </reaction>
</comment>
<evidence type="ECO:0000256" key="8">
    <source>
        <dbReference type="SAM" id="MobiDB-lite"/>
    </source>
</evidence>
<dbReference type="FunFam" id="3.60.20.40:FF:000001">
    <property type="entry name" value="Gamma-glutamyltranspeptidase 1"/>
    <property type="match status" value="1"/>
</dbReference>
<dbReference type="Pfam" id="PF01019">
    <property type="entry name" value="G_glu_transpept"/>
    <property type="match status" value="1"/>
</dbReference>
<evidence type="ECO:0000313" key="10">
    <source>
        <dbReference type="Proteomes" id="UP000274922"/>
    </source>
</evidence>
<dbReference type="STRING" id="1555241.A0A4P9XDT9"/>
<evidence type="ECO:0000313" key="9">
    <source>
        <dbReference type="EMBL" id="RKP03696.1"/>
    </source>
</evidence>
<dbReference type="EMBL" id="ML014119">
    <property type="protein sequence ID" value="RKP03696.1"/>
    <property type="molecule type" value="Genomic_DNA"/>
</dbReference>
<dbReference type="GO" id="GO:0006751">
    <property type="term" value="P:glutathione catabolic process"/>
    <property type="evidence" value="ECO:0007669"/>
    <property type="project" value="InterPro"/>
</dbReference>
<evidence type="ECO:0000256" key="1">
    <source>
        <dbReference type="ARBA" id="ARBA00001049"/>
    </source>
</evidence>